<accession>A0A8J2RYV0</accession>
<dbReference type="OrthoDB" id="8954335at2759"/>
<feature type="compositionally biased region" description="Acidic residues" evidence="1">
    <location>
        <begin position="235"/>
        <end position="249"/>
    </location>
</feature>
<gene>
    <name evidence="2" type="ORF">DGAL_LOCUS11269</name>
</gene>
<protein>
    <submittedName>
        <fullName evidence="2">Uncharacterized protein</fullName>
    </submittedName>
</protein>
<feature type="compositionally biased region" description="Basic residues" evidence="1">
    <location>
        <begin position="272"/>
        <end position="281"/>
    </location>
</feature>
<organism evidence="2 3">
    <name type="scientific">Daphnia galeata</name>
    <dbReference type="NCBI Taxonomy" id="27404"/>
    <lineage>
        <taxon>Eukaryota</taxon>
        <taxon>Metazoa</taxon>
        <taxon>Ecdysozoa</taxon>
        <taxon>Arthropoda</taxon>
        <taxon>Crustacea</taxon>
        <taxon>Branchiopoda</taxon>
        <taxon>Diplostraca</taxon>
        <taxon>Cladocera</taxon>
        <taxon>Anomopoda</taxon>
        <taxon>Daphniidae</taxon>
        <taxon>Daphnia</taxon>
    </lineage>
</organism>
<evidence type="ECO:0000313" key="3">
    <source>
        <dbReference type="Proteomes" id="UP000789390"/>
    </source>
</evidence>
<name>A0A8J2RYV0_9CRUS</name>
<sequence length="534" mass="61146">MAAATTHDPEIPTEFTEDVWLEFAGSHSTPIKFHKNTGYFYYWESDSQGKEQIRCACKQFMVKHHESTCVNNETEYEMLDKCWVSDWFLLGSPDKWHNHPPPSRVSVELELFKWQVNLTFMKNRNAVTINHVIEEMYEGWPFVLLLSKSQLKILFKNEPEEESTFLDQDKIDSMMAILMSWSEYWGNPLEYNGNLKFEQCCDGIKEKTSKKRSLPSREPSTTSRSQKKLKLPEVKEDDYDTEPLPDNDGDPQPNRIIEFEPIASGSRDRTPSPRRYKPRNTKVAKINNEKAEDVIELPEIVVPVAPPVAPLALAVPKLEPGLQGENTTTTIKEEKKAEKKVTAIPLKNGKPWGPYSLRQPAGELVLVIDKEEVSEPIAKVSRFAENLVKQSQKIDNRDGIDIFAVPLSKSIGSRSTVERFVFGKALCAKQHMTVLVVGITGVGQTKLINGIINYIFNVEKEDKFRFEMVEEKKEDQANHISVYDIHHADGFRISYSLTIVNTPSYSTDTTTDTYYRYHDAFQKPKVDSNFPRVL</sequence>
<evidence type="ECO:0000313" key="2">
    <source>
        <dbReference type="EMBL" id="CAH0107930.1"/>
    </source>
</evidence>
<evidence type="ECO:0000256" key="1">
    <source>
        <dbReference type="SAM" id="MobiDB-lite"/>
    </source>
</evidence>
<proteinExistence type="predicted"/>
<dbReference type="EMBL" id="CAKKLH010000280">
    <property type="protein sequence ID" value="CAH0107930.1"/>
    <property type="molecule type" value="Genomic_DNA"/>
</dbReference>
<dbReference type="PANTHER" id="PTHR32046">
    <property type="entry name" value="G DOMAIN-CONTAINING PROTEIN"/>
    <property type="match status" value="1"/>
</dbReference>
<feature type="region of interest" description="Disordered" evidence="1">
    <location>
        <begin position="207"/>
        <end position="281"/>
    </location>
</feature>
<dbReference type="AlphaFoldDB" id="A0A8J2RYV0"/>
<dbReference type="Proteomes" id="UP000789390">
    <property type="component" value="Unassembled WGS sequence"/>
</dbReference>
<dbReference type="PANTHER" id="PTHR32046:SF11">
    <property type="entry name" value="IMMUNE-ASSOCIATED NUCLEOTIDE-BINDING PROTEIN 10-LIKE"/>
    <property type="match status" value="1"/>
</dbReference>
<comment type="caution">
    <text evidence="2">The sequence shown here is derived from an EMBL/GenBank/DDBJ whole genome shotgun (WGS) entry which is preliminary data.</text>
</comment>
<dbReference type="InterPro" id="IPR027417">
    <property type="entry name" value="P-loop_NTPase"/>
</dbReference>
<keyword evidence="3" id="KW-1185">Reference proteome</keyword>
<reference evidence="2" key="1">
    <citation type="submission" date="2021-11" db="EMBL/GenBank/DDBJ databases">
        <authorList>
            <person name="Schell T."/>
        </authorList>
    </citation>
    <scope>NUCLEOTIDE SEQUENCE</scope>
    <source>
        <strain evidence="2">M5</strain>
    </source>
</reference>
<dbReference type="Gene3D" id="3.40.50.300">
    <property type="entry name" value="P-loop containing nucleotide triphosphate hydrolases"/>
    <property type="match status" value="1"/>
</dbReference>